<organism evidence="2 3">
    <name type="scientific">Flavimaribacter sediminis</name>
    <dbReference type="NCBI Taxonomy" id="2865987"/>
    <lineage>
        <taxon>Bacteria</taxon>
        <taxon>Pseudomonadati</taxon>
        <taxon>Pseudomonadota</taxon>
        <taxon>Alphaproteobacteria</taxon>
        <taxon>Hyphomicrobiales</taxon>
        <taxon>Rhizobiaceae</taxon>
        <taxon>Flavimaribacter</taxon>
    </lineage>
</organism>
<dbReference type="Pfam" id="PF03102">
    <property type="entry name" value="NeuB"/>
    <property type="match status" value="1"/>
</dbReference>
<dbReference type="Proteomes" id="UP001196509">
    <property type="component" value="Unassembled WGS sequence"/>
</dbReference>
<dbReference type="GO" id="GO:0016051">
    <property type="term" value="P:carbohydrate biosynthetic process"/>
    <property type="evidence" value="ECO:0007669"/>
    <property type="project" value="InterPro"/>
</dbReference>
<accession>A0AAE2ZL01</accession>
<gene>
    <name evidence="2" type="primary">neuB</name>
    <name evidence="2" type="ORF">K1W69_03330</name>
</gene>
<dbReference type="SUPFAM" id="SSF51569">
    <property type="entry name" value="Aldolase"/>
    <property type="match status" value="1"/>
</dbReference>
<feature type="domain" description="AFP-like" evidence="1">
    <location>
        <begin position="308"/>
        <end position="364"/>
    </location>
</feature>
<evidence type="ECO:0000313" key="2">
    <source>
        <dbReference type="EMBL" id="MBW8636208.1"/>
    </source>
</evidence>
<dbReference type="InterPro" id="IPR013785">
    <property type="entry name" value="Aldolase_TIM"/>
</dbReference>
<proteinExistence type="predicted"/>
<dbReference type="InterPro" id="IPR013974">
    <property type="entry name" value="SAF"/>
</dbReference>
<keyword evidence="2" id="KW-0808">Transferase</keyword>
<dbReference type="NCBIfam" id="TIGR03569">
    <property type="entry name" value="NeuB_NnaB"/>
    <property type="match status" value="1"/>
</dbReference>
<keyword evidence="3" id="KW-1185">Reference proteome</keyword>
<dbReference type="InterPro" id="IPR020007">
    <property type="entry name" value="NeuB/NeuA"/>
</dbReference>
<name>A0AAE2ZL01_9HYPH</name>
<dbReference type="RefSeq" id="WP_220226910.1">
    <property type="nucleotide sequence ID" value="NZ_JAICBX010000001.1"/>
</dbReference>
<evidence type="ECO:0000259" key="1">
    <source>
        <dbReference type="PROSITE" id="PS50844"/>
    </source>
</evidence>
<dbReference type="Gene3D" id="3.90.1210.10">
    <property type="entry name" value="Antifreeze-like/N-acetylneuraminic acid synthase C-terminal domain"/>
    <property type="match status" value="1"/>
</dbReference>
<dbReference type="InterPro" id="IPR013132">
    <property type="entry name" value="PseI/NeuA/B-like_N"/>
</dbReference>
<dbReference type="Gene3D" id="3.20.20.70">
    <property type="entry name" value="Aldolase class I"/>
    <property type="match status" value="1"/>
</dbReference>
<dbReference type="PANTHER" id="PTHR42966:SF1">
    <property type="entry name" value="SIALIC ACID SYNTHASE"/>
    <property type="match status" value="1"/>
</dbReference>
<dbReference type="GO" id="GO:0047444">
    <property type="term" value="F:N-acylneuraminate-9-phosphate synthase activity"/>
    <property type="evidence" value="ECO:0007669"/>
    <property type="project" value="TreeGrafter"/>
</dbReference>
<dbReference type="CDD" id="cd11615">
    <property type="entry name" value="SAF_NeuB_like"/>
    <property type="match status" value="1"/>
</dbReference>
<dbReference type="EC" id="2.5.1.56" evidence="2"/>
<evidence type="ECO:0000313" key="3">
    <source>
        <dbReference type="Proteomes" id="UP001196509"/>
    </source>
</evidence>
<dbReference type="SMART" id="SM00858">
    <property type="entry name" value="SAF"/>
    <property type="match status" value="1"/>
</dbReference>
<dbReference type="InterPro" id="IPR036732">
    <property type="entry name" value="AFP_Neu5c_C_sf"/>
</dbReference>
<dbReference type="InterPro" id="IPR057736">
    <property type="entry name" value="SAF_PseI/NeuA/NeuB"/>
</dbReference>
<dbReference type="AlphaFoldDB" id="A0AAE2ZL01"/>
<dbReference type="PROSITE" id="PS50844">
    <property type="entry name" value="AFP_LIKE"/>
    <property type="match status" value="1"/>
</dbReference>
<dbReference type="SUPFAM" id="SSF51269">
    <property type="entry name" value="AFP III-like domain"/>
    <property type="match status" value="1"/>
</dbReference>
<dbReference type="PANTHER" id="PTHR42966">
    <property type="entry name" value="N-ACETYLNEURAMINATE SYNTHASE"/>
    <property type="match status" value="1"/>
</dbReference>
<dbReference type="EMBL" id="JAICBX010000001">
    <property type="protein sequence ID" value="MBW8636208.1"/>
    <property type="molecule type" value="Genomic_DNA"/>
</dbReference>
<dbReference type="InterPro" id="IPR051690">
    <property type="entry name" value="PseI-like"/>
</dbReference>
<dbReference type="GO" id="GO:0050462">
    <property type="term" value="F:N-acetylneuraminate synthase activity"/>
    <property type="evidence" value="ECO:0007669"/>
    <property type="project" value="UniProtKB-EC"/>
</dbReference>
<protein>
    <submittedName>
        <fullName evidence="2">N-acetylneuraminate synthase</fullName>
        <ecNumber evidence="2">2.5.1.56</ecNumber>
    </submittedName>
</protein>
<dbReference type="InterPro" id="IPR006190">
    <property type="entry name" value="SAF_AFP_Neu5Ac"/>
</dbReference>
<comment type="caution">
    <text evidence="2">The sequence shown here is derived from an EMBL/GenBank/DDBJ whole genome shotgun (WGS) entry which is preliminary data.</text>
</comment>
<reference evidence="2" key="1">
    <citation type="submission" date="2021-08" db="EMBL/GenBank/DDBJ databases">
        <title>Hoeflea bacterium WL0058 sp. nov., isolated from the sediment.</title>
        <authorList>
            <person name="Wang L."/>
            <person name="Zhang D."/>
        </authorList>
    </citation>
    <scope>NUCLEOTIDE SEQUENCE</scope>
    <source>
        <strain evidence="2">WL0058</strain>
    </source>
</reference>
<sequence length="364" mass="39413">MTQKTIIIAEAGVNHNGDTGLAIKLIDAAAEAGADMVKFQTFKSTNLASARAVKASYQKVTTDKSENQLDMLRRLELTNDDHLKLVEHCQRRGITFLSTAGEVESLRFLAETLNLPTIKLGSGELTNAPLLLAAARTEARLILSTGMGTISEIEMALGILAFGMTYTDDLNAGREAFSDALLQNGIWDRLREKVSLLQCTTEYPSAVEDTNLRVMDTLHSAFGLEIGYSDHTEGNAISFAAVALGATIIEKHITLDRTMEGPDHAASVEPDTFADLVCGIRQVEKALGSGIKRPSPRELENRKVVRRSLVAARLIKGGTVLSAGDLTVKRPGEGISAVDLWDIVGRRAVRDLVQDETLRAEDLS</sequence>
<dbReference type="Pfam" id="PF08666">
    <property type="entry name" value="SAF"/>
    <property type="match status" value="1"/>
</dbReference>